<keyword evidence="3" id="KW-1185">Reference proteome</keyword>
<dbReference type="OrthoDB" id="7997682at2"/>
<evidence type="ECO:0000313" key="2">
    <source>
        <dbReference type="EMBL" id="KAA2237477.1"/>
    </source>
</evidence>
<dbReference type="Proteomes" id="UP000323142">
    <property type="component" value="Unassembled WGS sequence"/>
</dbReference>
<dbReference type="RefSeq" id="WP_149817317.1">
    <property type="nucleotide sequence ID" value="NZ_VUOA01000019.1"/>
</dbReference>
<reference evidence="2 3" key="2">
    <citation type="submission" date="2019-09" db="EMBL/GenBank/DDBJ databases">
        <authorList>
            <person name="Jin C."/>
        </authorList>
    </citation>
    <scope>NUCLEOTIDE SEQUENCE [LARGE SCALE GENOMIC DNA]</scope>
    <source>
        <strain evidence="2 3">BN140002</strain>
    </source>
</reference>
<name>A0A5B2VH25_9HYPH</name>
<evidence type="ECO:0000313" key="3">
    <source>
        <dbReference type="Proteomes" id="UP000323142"/>
    </source>
</evidence>
<dbReference type="AlphaFoldDB" id="A0A5B2VH25"/>
<gene>
    <name evidence="2" type="ORF">F0L46_10815</name>
</gene>
<feature type="signal peptide" evidence="1">
    <location>
        <begin position="1"/>
        <end position="19"/>
    </location>
</feature>
<proteinExistence type="predicted"/>
<organism evidence="2 3">
    <name type="scientific">Salinarimonas soli</name>
    <dbReference type="NCBI Taxonomy" id="1638099"/>
    <lineage>
        <taxon>Bacteria</taxon>
        <taxon>Pseudomonadati</taxon>
        <taxon>Pseudomonadota</taxon>
        <taxon>Alphaproteobacteria</taxon>
        <taxon>Hyphomicrobiales</taxon>
        <taxon>Salinarimonadaceae</taxon>
        <taxon>Salinarimonas</taxon>
    </lineage>
</organism>
<protein>
    <submittedName>
        <fullName evidence="2">Uncharacterized protein</fullName>
    </submittedName>
</protein>
<evidence type="ECO:0000256" key="1">
    <source>
        <dbReference type="SAM" id="SignalP"/>
    </source>
</evidence>
<keyword evidence="1" id="KW-0732">Signal</keyword>
<accession>A0A5B2VH25</accession>
<dbReference type="EMBL" id="VUOA01000019">
    <property type="protein sequence ID" value="KAA2237477.1"/>
    <property type="molecule type" value="Genomic_DNA"/>
</dbReference>
<comment type="caution">
    <text evidence="2">The sequence shown here is derived from an EMBL/GenBank/DDBJ whole genome shotgun (WGS) entry which is preliminary data.</text>
</comment>
<feature type="chain" id="PRO_5022952480" evidence="1">
    <location>
        <begin position="20"/>
        <end position="74"/>
    </location>
</feature>
<sequence length="74" mass="7963">MSVFLAVVLVCATATPVEACDDTTALEIRTVKVENELGCTMGWQEIMARATGDTPAEEGTYLKTACRRVRSPAL</sequence>
<reference evidence="2 3" key="1">
    <citation type="submission" date="2019-09" db="EMBL/GenBank/DDBJ databases">
        <title>Salinarimonas rosea gen. nov., sp. nov., a new member of the a-2 subgroup of the Proteobacteria.</title>
        <authorList>
            <person name="Liu J."/>
        </authorList>
    </citation>
    <scope>NUCLEOTIDE SEQUENCE [LARGE SCALE GENOMIC DNA]</scope>
    <source>
        <strain evidence="2 3">BN140002</strain>
    </source>
</reference>